<evidence type="ECO:0000256" key="2">
    <source>
        <dbReference type="ARBA" id="ARBA00010740"/>
    </source>
</evidence>
<dbReference type="PANTHER" id="PTHR38099:SF1">
    <property type="entry name" value="LARGE RIBOSOMAL RNA SUBUNIT ACCUMULATION PROTEIN YCED"/>
    <property type="match status" value="1"/>
</dbReference>
<dbReference type="GO" id="GO:0005829">
    <property type="term" value="C:cytosol"/>
    <property type="evidence" value="ECO:0007669"/>
    <property type="project" value="TreeGrafter"/>
</dbReference>
<evidence type="ECO:0000256" key="1">
    <source>
        <dbReference type="ARBA" id="ARBA00002868"/>
    </source>
</evidence>
<comment type="function">
    <text evidence="1">Plays a role in synthesis, processing and/or stability of 23S rRNA.</text>
</comment>
<keyword evidence="7" id="KW-1185">Reference proteome</keyword>
<evidence type="ECO:0000256" key="4">
    <source>
        <dbReference type="ARBA" id="ARBA00022517"/>
    </source>
</evidence>
<evidence type="ECO:0000313" key="7">
    <source>
        <dbReference type="Proteomes" id="UP000529637"/>
    </source>
</evidence>
<comment type="caution">
    <text evidence="6">The sequence shown here is derived from an EMBL/GenBank/DDBJ whole genome shotgun (WGS) entry which is preliminary data.</text>
</comment>
<comment type="similarity">
    <text evidence="2">Belongs to the DUF177 domain family.</text>
</comment>
<dbReference type="InterPro" id="IPR039255">
    <property type="entry name" value="YceD_bac"/>
</dbReference>
<sequence length="182" mass="20469">MTREFDPRRLDVEAFAGEGATLGGDWPLHEFERLAESTLPEPESDPGVAWRAVGEQRDTRGKDAETWLRLYAHTRVHLQCQRCLEPMELPLDVEREFRFVHGEDNAAALDAEDDDHDVLAMTRTLDLHELVEDELILMLPIVPRHDVCPAPLSLPDDTAADAPEAPNPFAALAALKRDRTDD</sequence>
<dbReference type="InterPro" id="IPR003772">
    <property type="entry name" value="YceD"/>
</dbReference>
<dbReference type="AlphaFoldDB" id="A0A7Y6TXB4"/>
<organism evidence="6 7">
    <name type="scientific">Piscinibacter koreensis</name>
    <dbReference type="NCBI Taxonomy" id="2742824"/>
    <lineage>
        <taxon>Bacteria</taxon>
        <taxon>Pseudomonadati</taxon>
        <taxon>Pseudomonadota</taxon>
        <taxon>Betaproteobacteria</taxon>
        <taxon>Burkholderiales</taxon>
        <taxon>Sphaerotilaceae</taxon>
        <taxon>Piscinibacter</taxon>
    </lineage>
</organism>
<keyword evidence="4" id="KW-0690">Ribosome biogenesis</keyword>
<name>A0A7Y6TXB4_9BURK</name>
<evidence type="ECO:0000256" key="3">
    <source>
        <dbReference type="ARBA" id="ARBA00015716"/>
    </source>
</evidence>
<dbReference type="PANTHER" id="PTHR38099">
    <property type="entry name" value="LARGE RIBOSOMAL RNA SUBUNIT ACCUMULATION PROTEIN YCED"/>
    <property type="match status" value="1"/>
</dbReference>
<evidence type="ECO:0000256" key="5">
    <source>
        <dbReference type="ARBA" id="ARBA00031841"/>
    </source>
</evidence>
<dbReference type="GO" id="GO:0042254">
    <property type="term" value="P:ribosome biogenesis"/>
    <property type="evidence" value="ECO:0007669"/>
    <property type="project" value="UniProtKB-KW"/>
</dbReference>
<protein>
    <recommendedName>
        <fullName evidence="3">Large ribosomal RNA subunit accumulation protein YceD</fullName>
    </recommendedName>
    <alternativeName>
        <fullName evidence="5">23S rRNA accumulation protein YceD</fullName>
    </alternativeName>
</protein>
<dbReference type="EMBL" id="JABWMJ010000006">
    <property type="protein sequence ID" value="NUZ06978.1"/>
    <property type="molecule type" value="Genomic_DNA"/>
</dbReference>
<accession>A0A7Y6TXB4</accession>
<dbReference type="RefSeq" id="WP_176069819.1">
    <property type="nucleotide sequence ID" value="NZ_JABWMJ010000006.1"/>
</dbReference>
<gene>
    <name evidence="6" type="ORF">HQN59_14530</name>
</gene>
<dbReference type="Proteomes" id="UP000529637">
    <property type="component" value="Unassembled WGS sequence"/>
</dbReference>
<evidence type="ECO:0000313" key="6">
    <source>
        <dbReference type="EMBL" id="NUZ06978.1"/>
    </source>
</evidence>
<dbReference type="Pfam" id="PF02620">
    <property type="entry name" value="YceD"/>
    <property type="match status" value="1"/>
</dbReference>
<reference evidence="6 7" key="1">
    <citation type="submission" date="2020-06" db="EMBL/GenBank/DDBJ databases">
        <title>Schlegella sp. ID0723 isolated from air conditioner.</title>
        <authorList>
            <person name="Kim D.Y."/>
            <person name="Kim D.-U."/>
        </authorList>
    </citation>
    <scope>NUCLEOTIDE SEQUENCE [LARGE SCALE GENOMIC DNA]</scope>
    <source>
        <strain evidence="6 7">ID0723</strain>
    </source>
</reference>
<proteinExistence type="inferred from homology"/>